<proteinExistence type="predicted"/>
<feature type="non-terminal residue" evidence="2">
    <location>
        <position position="1"/>
    </location>
</feature>
<evidence type="ECO:0000256" key="1">
    <source>
        <dbReference type="SAM" id="MobiDB-lite"/>
    </source>
</evidence>
<dbReference type="Proteomes" id="UP000685013">
    <property type="component" value="Chromosome 1"/>
</dbReference>
<dbReference type="EMBL" id="JAGKQH010000001">
    <property type="protein sequence ID" value="KAG6607262.1"/>
    <property type="molecule type" value="Genomic_DNA"/>
</dbReference>
<name>A0AAV6P5X4_9ROSI</name>
<evidence type="ECO:0000313" key="3">
    <source>
        <dbReference type="Proteomes" id="UP000685013"/>
    </source>
</evidence>
<keyword evidence="3" id="KW-1185">Reference proteome</keyword>
<comment type="caution">
    <text evidence="2">The sequence shown here is derived from an EMBL/GenBank/DDBJ whole genome shotgun (WGS) entry which is preliminary data.</text>
</comment>
<gene>
    <name evidence="2" type="ORF">SDJN03_00604</name>
</gene>
<accession>A0AAV6P5X4</accession>
<sequence>MVKAHNTDSEESDGGIPNAGSTEVSNSAGKVPRADAEEKAVAAAKKREAPANGYFQLPDDLEVYYFSGS</sequence>
<organism evidence="2 3">
    <name type="scientific">Cucurbita argyrosperma subsp. sororia</name>
    <dbReference type="NCBI Taxonomy" id="37648"/>
    <lineage>
        <taxon>Eukaryota</taxon>
        <taxon>Viridiplantae</taxon>
        <taxon>Streptophyta</taxon>
        <taxon>Embryophyta</taxon>
        <taxon>Tracheophyta</taxon>
        <taxon>Spermatophyta</taxon>
        <taxon>Magnoliopsida</taxon>
        <taxon>eudicotyledons</taxon>
        <taxon>Gunneridae</taxon>
        <taxon>Pentapetalae</taxon>
        <taxon>rosids</taxon>
        <taxon>fabids</taxon>
        <taxon>Cucurbitales</taxon>
        <taxon>Cucurbitaceae</taxon>
        <taxon>Cucurbiteae</taxon>
        <taxon>Cucurbita</taxon>
    </lineage>
</organism>
<evidence type="ECO:0000313" key="2">
    <source>
        <dbReference type="EMBL" id="KAG6607262.1"/>
    </source>
</evidence>
<feature type="region of interest" description="Disordered" evidence="1">
    <location>
        <begin position="1"/>
        <end position="39"/>
    </location>
</feature>
<dbReference type="AlphaFoldDB" id="A0AAV6P5X4"/>
<protein>
    <submittedName>
        <fullName evidence="2">Uncharacterized protein</fullName>
    </submittedName>
</protein>
<reference evidence="2 3" key="1">
    <citation type="journal article" date="2021" name="Hortic Res">
        <title>The domestication of Cucurbita argyrosperma as revealed by the genome of its wild relative.</title>
        <authorList>
            <person name="Barrera-Redondo J."/>
            <person name="Sanchez-de la Vega G."/>
            <person name="Aguirre-Liguori J.A."/>
            <person name="Castellanos-Morales G."/>
            <person name="Gutierrez-Guerrero Y.T."/>
            <person name="Aguirre-Dugua X."/>
            <person name="Aguirre-Planter E."/>
            <person name="Tenaillon M.I."/>
            <person name="Lira-Saade R."/>
            <person name="Eguiarte L.E."/>
        </authorList>
    </citation>
    <scope>NUCLEOTIDE SEQUENCE [LARGE SCALE GENOMIC DNA]</scope>
    <source>
        <strain evidence="2">JBR-2021</strain>
    </source>
</reference>
<feature type="compositionally biased region" description="Polar residues" evidence="1">
    <location>
        <begin position="19"/>
        <end position="28"/>
    </location>
</feature>